<evidence type="ECO:0000313" key="2">
    <source>
        <dbReference type="Proteomes" id="UP000257109"/>
    </source>
</evidence>
<organism evidence="1 2">
    <name type="scientific">Mucuna pruriens</name>
    <name type="common">Velvet bean</name>
    <name type="synonym">Dolichos pruriens</name>
    <dbReference type="NCBI Taxonomy" id="157652"/>
    <lineage>
        <taxon>Eukaryota</taxon>
        <taxon>Viridiplantae</taxon>
        <taxon>Streptophyta</taxon>
        <taxon>Embryophyta</taxon>
        <taxon>Tracheophyta</taxon>
        <taxon>Spermatophyta</taxon>
        <taxon>Magnoliopsida</taxon>
        <taxon>eudicotyledons</taxon>
        <taxon>Gunneridae</taxon>
        <taxon>Pentapetalae</taxon>
        <taxon>rosids</taxon>
        <taxon>fabids</taxon>
        <taxon>Fabales</taxon>
        <taxon>Fabaceae</taxon>
        <taxon>Papilionoideae</taxon>
        <taxon>50 kb inversion clade</taxon>
        <taxon>NPAAA clade</taxon>
        <taxon>indigoferoid/millettioid clade</taxon>
        <taxon>Phaseoleae</taxon>
        <taxon>Mucuna</taxon>
    </lineage>
</organism>
<sequence>MFFSPPRLPGRHLKIRQKARQKAKEQNPKLLRDRYNYGKDPSERTLQDYFIPTIKNAGQFRGLPIEEPLIHLKKFLCFGNIVRINNVLIDAIHLSLFPFSLADKALEWLTSLLGGAITTWEECTHNLSKNQVKPGKDFRRCFAYAPTMTSQRAIFYSGFSTSNQTSIDAACGGTIRKKLPSEAYATIKDMTSNNNNYFPGDKYVTQRLAGMYQHVSFPPPTYEQYGTTSHIEKICHIDNFFTKVIEETNFIARNQNDSYSSHYNTSWREHLNFSWERQHEDQTRNISTLATLMTQQVQGPPLLLQIEPIPKEETQKKVVPPRDETPTKEAIADVANEGKKVATPNSVNIPFPQRLKDEKKDKEFIRFIEIFRKLYINIPFIESITQMPNF</sequence>
<comment type="caution">
    <text evidence="1">The sequence shown here is derived from an EMBL/GenBank/DDBJ whole genome shotgun (WGS) entry which is preliminary data.</text>
</comment>
<evidence type="ECO:0008006" key="3">
    <source>
        <dbReference type="Google" id="ProtNLM"/>
    </source>
</evidence>
<dbReference type="OrthoDB" id="1417698at2759"/>
<dbReference type="AlphaFoldDB" id="A0A371FFL2"/>
<evidence type="ECO:0000313" key="1">
    <source>
        <dbReference type="EMBL" id="RDX77061.1"/>
    </source>
</evidence>
<dbReference type="Proteomes" id="UP000257109">
    <property type="component" value="Unassembled WGS sequence"/>
</dbReference>
<keyword evidence="2" id="KW-1185">Reference proteome</keyword>
<gene>
    <name evidence="1" type="ORF">CR513_42874</name>
</gene>
<reference evidence="1" key="1">
    <citation type="submission" date="2018-05" db="EMBL/GenBank/DDBJ databases">
        <title>Draft genome of Mucuna pruriens seed.</title>
        <authorList>
            <person name="Nnadi N.E."/>
            <person name="Vos R."/>
            <person name="Hasami M.H."/>
            <person name="Devisetty U.K."/>
            <person name="Aguiy J.C."/>
        </authorList>
    </citation>
    <scope>NUCLEOTIDE SEQUENCE [LARGE SCALE GENOMIC DNA]</scope>
    <source>
        <strain evidence="1">JCA_2017</strain>
    </source>
</reference>
<name>A0A371FFL2_MUCPR</name>
<dbReference type="EMBL" id="QJKJ01009297">
    <property type="protein sequence ID" value="RDX77061.1"/>
    <property type="molecule type" value="Genomic_DNA"/>
</dbReference>
<proteinExistence type="predicted"/>
<feature type="non-terminal residue" evidence="1">
    <location>
        <position position="1"/>
    </location>
</feature>
<protein>
    <recommendedName>
        <fullName evidence="3">Retrotransposon gag domain-containing protein</fullName>
    </recommendedName>
</protein>
<accession>A0A371FFL2</accession>